<feature type="non-terminal residue" evidence="1">
    <location>
        <position position="1"/>
    </location>
</feature>
<dbReference type="KEGG" id="glt:GlitD10_2668"/>
<gene>
    <name evidence="1" type="ORF">GlitD10_2668</name>
</gene>
<dbReference type="AlphaFoldDB" id="A0A1J0AGD1"/>
<dbReference type="EMBL" id="CP017675">
    <property type="protein sequence ID" value="APB35010.1"/>
    <property type="molecule type" value="Genomic_DNA"/>
</dbReference>
<reference evidence="1 2" key="1">
    <citation type="submission" date="2016-10" db="EMBL/GenBank/DDBJ databases">
        <title>Description of Gloeomargarita lithophora gen. nov., sp. nov., a thylakoid-bearing basal-branching cyanobacterium with intracellular carbonates, and proposal for Gloeomargaritales ord. nov.</title>
        <authorList>
            <person name="Moreira D."/>
            <person name="Tavera R."/>
            <person name="Benzerara K."/>
            <person name="Skouri-Panet F."/>
            <person name="Couradeau E."/>
            <person name="Gerard E."/>
            <person name="Loussert C."/>
            <person name="Novelo E."/>
            <person name="Zivanovic Y."/>
            <person name="Lopez-Garcia P."/>
        </authorList>
    </citation>
    <scope>NUCLEOTIDE SEQUENCE [LARGE SCALE GENOMIC DNA]</scope>
    <source>
        <strain evidence="1 2">D10</strain>
    </source>
</reference>
<evidence type="ECO:0000313" key="2">
    <source>
        <dbReference type="Proteomes" id="UP000180235"/>
    </source>
</evidence>
<accession>A0A1J0AGD1</accession>
<name>A0A1J0AGD1_9CYAN</name>
<dbReference type="Proteomes" id="UP000180235">
    <property type="component" value="Chromosome"/>
</dbReference>
<protein>
    <submittedName>
        <fullName evidence="1">Uncharacterized protein</fullName>
    </submittedName>
</protein>
<evidence type="ECO:0000313" key="1">
    <source>
        <dbReference type="EMBL" id="APB35010.1"/>
    </source>
</evidence>
<dbReference type="STRING" id="1188229.GlitD10_2668"/>
<sequence length="286" mass="32883">AASDVIKEQIISDKPCMIARIGTSELPVILRYTKIIKRHQYPGAKSLSYIMKNDQPFWWDGQVVSGLIYNAGFFPKENDSFDRFGKRMIEDIKHIDILGSWIADEYQVIHLLNNPIIINLPDLEPYYHEHPWSEALVGKTVLVIHPFTESIQRQYEKRQLLFPDPRVLPDFNLKTLKAVQSIAGNPCGFNTWFEALDWMVEQINQTPFDVAIIGAGAYGLPLAAHVKRLGKKAVHLGGATQILFGIRGKRWDEMPFFQKLYNEHWVRPLPSEVPTDHQRVEGGCYW</sequence>
<dbReference type="SUPFAM" id="SSF51905">
    <property type="entry name" value="FAD/NAD(P)-binding domain"/>
    <property type="match status" value="1"/>
</dbReference>
<proteinExistence type="predicted"/>
<organism evidence="1 2">
    <name type="scientific">Gloeomargarita lithophora Alchichica-D10</name>
    <dbReference type="NCBI Taxonomy" id="1188229"/>
    <lineage>
        <taxon>Bacteria</taxon>
        <taxon>Bacillati</taxon>
        <taxon>Cyanobacteriota</taxon>
        <taxon>Cyanophyceae</taxon>
        <taxon>Gloeomargaritales</taxon>
        <taxon>Gloeomargaritaceae</taxon>
        <taxon>Gloeomargarita</taxon>
    </lineage>
</organism>
<dbReference type="InterPro" id="IPR036188">
    <property type="entry name" value="FAD/NAD-bd_sf"/>
</dbReference>
<dbReference type="RefSeq" id="WP_071455365.1">
    <property type="nucleotide sequence ID" value="NZ_CP017675.1"/>
</dbReference>
<keyword evidence="2" id="KW-1185">Reference proteome</keyword>